<keyword evidence="2" id="KW-1185">Reference proteome</keyword>
<feature type="non-terminal residue" evidence="1">
    <location>
        <position position="1"/>
    </location>
</feature>
<organism evidence="1 2">
    <name type="scientific">Stegodyphus mimosarum</name>
    <name type="common">African social velvet spider</name>
    <dbReference type="NCBI Taxonomy" id="407821"/>
    <lineage>
        <taxon>Eukaryota</taxon>
        <taxon>Metazoa</taxon>
        <taxon>Ecdysozoa</taxon>
        <taxon>Arthropoda</taxon>
        <taxon>Chelicerata</taxon>
        <taxon>Arachnida</taxon>
        <taxon>Araneae</taxon>
        <taxon>Araneomorphae</taxon>
        <taxon>Entelegynae</taxon>
        <taxon>Eresoidea</taxon>
        <taxon>Eresidae</taxon>
        <taxon>Stegodyphus</taxon>
    </lineage>
</organism>
<name>A0A087UAM8_STEMI</name>
<accession>A0A087UAM8</accession>
<reference evidence="1 2" key="1">
    <citation type="submission" date="2013-11" db="EMBL/GenBank/DDBJ databases">
        <title>Genome sequencing of Stegodyphus mimosarum.</title>
        <authorList>
            <person name="Bechsgaard J."/>
        </authorList>
    </citation>
    <scope>NUCLEOTIDE SEQUENCE [LARGE SCALE GENOMIC DNA]</scope>
</reference>
<dbReference type="Proteomes" id="UP000054359">
    <property type="component" value="Unassembled WGS sequence"/>
</dbReference>
<gene>
    <name evidence="1" type="ORF">X975_18415</name>
</gene>
<evidence type="ECO:0000313" key="1">
    <source>
        <dbReference type="EMBL" id="KFM74417.1"/>
    </source>
</evidence>
<dbReference type="AlphaFoldDB" id="A0A087UAM8"/>
<protein>
    <submittedName>
        <fullName evidence="1">Uncharacterized protein</fullName>
    </submittedName>
</protein>
<proteinExistence type="predicted"/>
<sequence>CSVHSSSSFTSSCVKLEEKEMSKLEELSAAIMPSSK</sequence>
<feature type="non-terminal residue" evidence="1">
    <location>
        <position position="36"/>
    </location>
</feature>
<dbReference type="EMBL" id="KK119029">
    <property type="protein sequence ID" value="KFM74417.1"/>
    <property type="molecule type" value="Genomic_DNA"/>
</dbReference>
<evidence type="ECO:0000313" key="2">
    <source>
        <dbReference type="Proteomes" id="UP000054359"/>
    </source>
</evidence>